<name>A0ABU8S2Y0_9SPHN</name>
<reference evidence="2 3" key="1">
    <citation type="submission" date="2024-03" db="EMBL/GenBank/DDBJ databases">
        <authorList>
            <person name="Jo J.-H."/>
        </authorList>
    </citation>
    <scope>NUCLEOTIDE SEQUENCE [LARGE SCALE GENOMIC DNA]</scope>
    <source>
        <strain evidence="2 3">PS1R-30</strain>
    </source>
</reference>
<proteinExistence type="predicted"/>
<dbReference type="EMBL" id="JBBHJZ010000007">
    <property type="protein sequence ID" value="MEJ5979324.1"/>
    <property type="molecule type" value="Genomic_DNA"/>
</dbReference>
<accession>A0ABU8S2Y0</accession>
<comment type="caution">
    <text evidence="2">The sequence shown here is derived from an EMBL/GenBank/DDBJ whole genome shotgun (WGS) entry which is preliminary data.</text>
</comment>
<keyword evidence="3" id="KW-1185">Reference proteome</keyword>
<sequence>MQRYFLHLHNDINAPDEEGQEFPDDRAALECALASARDVASSAVRTGSLNLNHFIICVADDGREVGIVRFGDAVRVVAISAG</sequence>
<dbReference type="RefSeq" id="WP_339589263.1">
    <property type="nucleotide sequence ID" value="NZ_JBBHJZ010000007.1"/>
</dbReference>
<dbReference type="Proteomes" id="UP001361239">
    <property type="component" value="Unassembled WGS sequence"/>
</dbReference>
<evidence type="ECO:0000313" key="2">
    <source>
        <dbReference type="EMBL" id="MEJ5979324.1"/>
    </source>
</evidence>
<gene>
    <name evidence="2" type="ORF">WG901_21905</name>
</gene>
<evidence type="ECO:0000259" key="1">
    <source>
        <dbReference type="Pfam" id="PF21834"/>
    </source>
</evidence>
<dbReference type="Pfam" id="PF21834">
    <property type="entry name" value="DUF6894"/>
    <property type="match status" value="1"/>
</dbReference>
<protein>
    <recommendedName>
        <fullName evidence="1">DUF6894 domain-containing protein</fullName>
    </recommendedName>
</protein>
<dbReference type="InterPro" id="IPR054189">
    <property type="entry name" value="DUF6894"/>
</dbReference>
<feature type="domain" description="DUF6894" evidence="1">
    <location>
        <begin position="3"/>
        <end position="70"/>
    </location>
</feature>
<evidence type="ECO:0000313" key="3">
    <source>
        <dbReference type="Proteomes" id="UP001361239"/>
    </source>
</evidence>
<organism evidence="2 3">
    <name type="scientific">Novosphingobium anseongense</name>
    <dbReference type="NCBI Taxonomy" id="3133436"/>
    <lineage>
        <taxon>Bacteria</taxon>
        <taxon>Pseudomonadati</taxon>
        <taxon>Pseudomonadota</taxon>
        <taxon>Alphaproteobacteria</taxon>
        <taxon>Sphingomonadales</taxon>
        <taxon>Sphingomonadaceae</taxon>
        <taxon>Novosphingobium</taxon>
    </lineage>
</organism>